<feature type="transmembrane region" description="Helical" evidence="9">
    <location>
        <begin position="73"/>
        <end position="94"/>
    </location>
</feature>
<feature type="transmembrane region" description="Helical" evidence="9">
    <location>
        <begin position="115"/>
        <end position="137"/>
    </location>
</feature>
<feature type="transmembrane region" description="Helical" evidence="9">
    <location>
        <begin position="242"/>
        <end position="264"/>
    </location>
</feature>
<dbReference type="Gene3D" id="1.20.1080.10">
    <property type="entry name" value="Glycerol uptake facilitator protein"/>
    <property type="match status" value="1"/>
</dbReference>
<keyword evidence="4" id="KW-1003">Cell membrane</keyword>
<name>A0A4U1JG37_9BACT</name>
<comment type="caution">
    <text evidence="10">The sequence shown here is derived from an EMBL/GenBank/DDBJ whole genome shotgun (WGS) entry which is preliminary data.</text>
</comment>
<feature type="transmembrane region" description="Helical" evidence="9">
    <location>
        <begin position="197"/>
        <end position="222"/>
    </location>
</feature>
<protein>
    <submittedName>
        <fullName evidence="10">Aquaporin</fullName>
    </submittedName>
</protein>
<dbReference type="GO" id="GO:0015250">
    <property type="term" value="F:water channel activity"/>
    <property type="evidence" value="ECO:0007669"/>
    <property type="project" value="TreeGrafter"/>
</dbReference>
<accession>A0A4U1JG37</accession>
<keyword evidence="3 8" id="KW-0813">Transport</keyword>
<dbReference type="Proteomes" id="UP000309215">
    <property type="component" value="Unassembled WGS sequence"/>
</dbReference>
<dbReference type="PROSITE" id="PS00221">
    <property type="entry name" value="MIP"/>
    <property type="match status" value="1"/>
</dbReference>
<evidence type="ECO:0000256" key="7">
    <source>
        <dbReference type="ARBA" id="ARBA00023136"/>
    </source>
</evidence>
<keyword evidence="7 9" id="KW-0472">Membrane</keyword>
<organism evidence="10 11">
    <name type="scientific">Polyangium fumosum</name>
    <dbReference type="NCBI Taxonomy" id="889272"/>
    <lineage>
        <taxon>Bacteria</taxon>
        <taxon>Pseudomonadati</taxon>
        <taxon>Myxococcota</taxon>
        <taxon>Polyangia</taxon>
        <taxon>Polyangiales</taxon>
        <taxon>Polyangiaceae</taxon>
        <taxon>Polyangium</taxon>
    </lineage>
</organism>
<dbReference type="InterPro" id="IPR034294">
    <property type="entry name" value="Aquaporin_transptr"/>
</dbReference>
<dbReference type="PANTHER" id="PTHR19139">
    <property type="entry name" value="AQUAPORIN TRANSPORTER"/>
    <property type="match status" value="1"/>
</dbReference>
<keyword evidence="5 8" id="KW-0812">Transmembrane</keyword>
<evidence type="ECO:0000256" key="5">
    <source>
        <dbReference type="ARBA" id="ARBA00022692"/>
    </source>
</evidence>
<evidence type="ECO:0000256" key="6">
    <source>
        <dbReference type="ARBA" id="ARBA00022989"/>
    </source>
</evidence>
<feature type="transmembrane region" description="Helical" evidence="9">
    <location>
        <begin position="162"/>
        <end position="185"/>
    </location>
</feature>
<dbReference type="InterPro" id="IPR022357">
    <property type="entry name" value="MIP_CS"/>
</dbReference>
<dbReference type="Pfam" id="PF00230">
    <property type="entry name" value="MIP"/>
    <property type="match status" value="1"/>
</dbReference>
<dbReference type="PANTHER" id="PTHR19139:SF199">
    <property type="entry name" value="MIP17260P"/>
    <property type="match status" value="1"/>
</dbReference>
<evidence type="ECO:0000256" key="4">
    <source>
        <dbReference type="ARBA" id="ARBA00022475"/>
    </source>
</evidence>
<dbReference type="PRINTS" id="PR00783">
    <property type="entry name" value="MINTRINSICP"/>
</dbReference>
<evidence type="ECO:0000256" key="1">
    <source>
        <dbReference type="ARBA" id="ARBA00004651"/>
    </source>
</evidence>
<keyword evidence="6 9" id="KW-1133">Transmembrane helix</keyword>
<dbReference type="OrthoDB" id="9807293at2"/>
<feature type="transmembrane region" description="Helical" evidence="9">
    <location>
        <begin position="48"/>
        <end position="67"/>
    </location>
</feature>
<evidence type="ECO:0000256" key="2">
    <source>
        <dbReference type="ARBA" id="ARBA00006175"/>
    </source>
</evidence>
<keyword evidence="11" id="KW-1185">Reference proteome</keyword>
<gene>
    <name evidence="10" type="ORF">E8A74_09530</name>
</gene>
<dbReference type="AlphaFoldDB" id="A0A4U1JG37"/>
<evidence type="ECO:0000256" key="3">
    <source>
        <dbReference type="ARBA" id="ARBA00022448"/>
    </source>
</evidence>
<evidence type="ECO:0000256" key="9">
    <source>
        <dbReference type="SAM" id="Phobius"/>
    </source>
</evidence>
<dbReference type="InterPro" id="IPR000425">
    <property type="entry name" value="MIP"/>
</dbReference>
<reference evidence="10 11" key="1">
    <citation type="submission" date="2019-04" db="EMBL/GenBank/DDBJ databases">
        <authorList>
            <person name="Li Y."/>
            <person name="Wang J."/>
        </authorList>
    </citation>
    <scope>NUCLEOTIDE SEQUENCE [LARGE SCALE GENOMIC DNA]</scope>
    <source>
        <strain evidence="10 11">DSM 14668</strain>
    </source>
</reference>
<dbReference type="GO" id="GO:0005886">
    <property type="term" value="C:plasma membrane"/>
    <property type="evidence" value="ECO:0007669"/>
    <property type="project" value="UniProtKB-SubCell"/>
</dbReference>
<comment type="similarity">
    <text evidence="2 8">Belongs to the MIP/aquaporin (TC 1.A.8) family.</text>
</comment>
<dbReference type="SUPFAM" id="SSF81338">
    <property type="entry name" value="Aquaporin-like"/>
    <property type="match status" value="1"/>
</dbReference>
<evidence type="ECO:0000313" key="10">
    <source>
        <dbReference type="EMBL" id="TKD10240.1"/>
    </source>
</evidence>
<dbReference type="InterPro" id="IPR023271">
    <property type="entry name" value="Aquaporin-like"/>
</dbReference>
<sequence length="281" mass="27364">MLRSPSRGGAEAGRTPEIAARLKRLAGPGVRLGDKGGAGMRRAWAEGVGTFIVVFAGCGAAAVGGAALGTIGIALAFGLAFAAAALALGPVSGAHLNPAVTVAAALAGRMRPRDVLPYVAAQSAGATAGVGLAVTIARGRPGGAPGVFDALSGGFGRHSPGFYGANAALAAEIGLSAILAFVLLGGAERARPATQHALSAAAGGIGITLVHLVGMPVTGLPAHPARALGVALCAGGVALDQLWVFVLGPIVGGAIAAMALRILFTPERSSEGARATAERAR</sequence>
<evidence type="ECO:0000256" key="8">
    <source>
        <dbReference type="RuleBase" id="RU000477"/>
    </source>
</evidence>
<comment type="subcellular location">
    <subcellularLocation>
        <location evidence="1">Cell membrane</location>
        <topology evidence="1">Multi-pass membrane protein</topology>
    </subcellularLocation>
</comment>
<proteinExistence type="inferred from homology"/>
<evidence type="ECO:0000313" key="11">
    <source>
        <dbReference type="Proteomes" id="UP000309215"/>
    </source>
</evidence>
<dbReference type="EMBL" id="SSMQ01000007">
    <property type="protein sequence ID" value="TKD10240.1"/>
    <property type="molecule type" value="Genomic_DNA"/>
</dbReference>